<dbReference type="GO" id="GO:0005524">
    <property type="term" value="F:ATP binding"/>
    <property type="evidence" value="ECO:0007669"/>
    <property type="project" value="UniProtKB-UniRule"/>
</dbReference>
<dbReference type="GO" id="GO:0004693">
    <property type="term" value="F:cyclin-dependent protein serine/threonine kinase activity"/>
    <property type="evidence" value="ECO:0007669"/>
    <property type="project" value="UniProtKB-EC"/>
</dbReference>
<dbReference type="GO" id="GO:0008353">
    <property type="term" value="F:RNA polymerase II CTD heptapeptide repeat kinase activity"/>
    <property type="evidence" value="ECO:0007669"/>
    <property type="project" value="UniProtKB-EC"/>
</dbReference>
<keyword evidence="12" id="KW-0131">Cell cycle</keyword>
<evidence type="ECO:0000256" key="17">
    <source>
        <dbReference type="RuleBase" id="RU000304"/>
    </source>
</evidence>
<gene>
    <name evidence="19" type="ORF">LOD99_13938</name>
</gene>
<comment type="caution">
    <text evidence="19">The sequence shown here is derived from an EMBL/GenBank/DDBJ whole genome shotgun (WGS) entry which is preliminary data.</text>
</comment>
<feature type="binding site" evidence="16">
    <location>
        <position position="46"/>
    </location>
    <ligand>
        <name>ATP</name>
        <dbReference type="ChEBI" id="CHEBI:30616"/>
    </ligand>
</feature>
<evidence type="ECO:0000259" key="18">
    <source>
        <dbReference type="PROSITE" id="PS50011"/>
    </source>
</evidence>
<sequence>MEPKSNQVTVRPTTDDYIKVEKIGEGTYGVVYKAKDKRTGEFVAMKKIRLEADEEGIPSTAIREISLLKELQFFKHPCIVSLLEILHEDSRLYLVFEFMQMDLKRYLDSIPPDTPMDPLLIKSYMFQICMAIFFCHSRRILHRDMKPQNLLIDQAGAIKIADFGLGRAIGIPVRAYTHEVVTLWYRAPEILLGVQKYSCPVDVWSIGAIFAEMSNKRPFFHGDSEIDQLYRIFRMLGTPTEETWPGVTTMPEYKGVFPKWPPGPMNKHVPRMEETGIDLMKQMLIYDPAHRISAKRSVEHPYFSDLDKSKYENLLP</sequence>
<keyword evidence="11" id="KW-0539">Nucleus</keyword>
<evidence type="ECO:0000256" key="11">
    <source>
        <dbReference type="ARBA" id="ARBA00023242"/>
    </source>
</evidence>
<evidence type="ECO:0000256" key="13">
    <source>
        <dbReference type="ARBA" id="ARBA00047811"/>
    </source>
</evidence>
<dbReference type="FunFam" id="1.10.510.10:FF:000281">
    <property type="entry name" value="Cyclin-dependent kinase 2"/>
    <property type="match status" value="1"/>
</dbReference>
<dbReference type="PROSITE" id="PS50011">
    <property type="entry name" value="PROTEIN_KINASE_DOM"/>
    <property type="match status" value="1"/>
</dbReference>
<dbReference type="Proteomes" id="UP001165289">
    <property type="component" value="Unassembled WGS sequence"/>
</dbReference>
<evidence type="ECO:0000313" key="19">
    <source>
        <dbReference type="EMBL" id="KAI6660351.1"/>
    </source>
</evidence>
<dbReference type="Pfam" id="PF00069">
    <property type="entry name" value="Pkinase"/>
    <property type="match status" value="1"/>
</dbReference>
<evidence type="ECO:0000256" key="5">
    <source>
        <dbReference type="ARBA" id="ARBA00022618"/>
    </source>
</evidence>
<dbReference type="InterPro" id="IPR008271">
    <property type="entry name" value="Ser/Thr_kinase_AS"/>
</dbReference>
<dbReference type="Gene3D" id="1.10.510.10">
    <property type="entry name" value="Transferase(Phosphotransferase) domain 1"/>
    <property type="match status" value="1"/>
</dbReference>
<comment type="subcellular location">
    <subcellularLocation>
        <location evidence="1">Nucleus</location>
    </subcellularLocation>
</comment>
<dbReference type="Gene3D" id="3.30.200.20">
    <property type="entry name" value="Phosphorylase Kinase, domain 1"/>
    <property type="match status" value="1"/>
</dbReference>
<evidence type="ECO:0000256" key="1">
    <source>
        <dbReference type="ARBA" id="ARBA00004123"/>
    </source>
</evidence>
<feature type="domain" description="Protein kinase" evidence="18">
    <location>
        <begin position="17"/>
        <end position="303"/>
    </location>
</feature>
<evidence type="ECO:0000256" key="8">
    <source>
        <dbReference type="ARBA" id="ARBA00022776"/>
    </source>
</evidence>
<keyword evidence="4" id="KW-0597">Phosphoprotein</keyword>
<dbReference type="EMBL" id="JAKMXF010000033">
    <property type="protein sequence ID" value="KAI6660351.1"/>
    <property type="molecule type" value="Genomic_DNA"/>
</dbReference>
<dbReference type="GO" id="GO:0007095">
    <property type="term" value="P:mitotic G2 DNA damage checkpoint signaling"/>
    <property type="evidence" value="ECO:0007669"/>
    <property type="project" value="TreeGrafter"/>
</dbReference>
<dbReference type="InterPro" id="IPR011009">
    <property type="entry name" value="Kinase-like_dom_sf"/>
</dbReference>
<dbReference type="InterPro" id="IPR000719">
    <property type="entry name" value="Prot_kinase_dom"/>
</dbReference>
<keyword evidence="10 16" id="KW-0067">ATP-binding</keyword>
<evidence type="ECO:0000256" key="3">
    <source>
        <dbReference type="ARBA" id="ARBA00022527"/>
    </source>
</evidence>
<protein>
    <submittedName>
        <fullName evidence="19">Cyclin dependent kinase 1</fullName>
    </submittedName>
</protein>
<keyword evidence="3 17" id="KW-0723">Serine/threonine-protein kinase</keyword>
<dbReference type="PROSITE" id="PS00107">
    <property type="entry name" value="PROTEIN_KINASE_ATP"/>
    <property type="match status" value="1"/>
</dbReference>
<dbReference type="GO" id="GO:0005634">
    <property type="term" value="C:nucleus"/>
    <property type="evidence" value="ECO:0007669"/>
    <property type="project" value="UniProtKB-SubCell"/>
</dbReference>
<keyword evidence="20" id="KW-1185">Reference proteome</keyword>
<evidence type="ECO:0000256" key="15">
    <source>
        <dbReference type="ARBA" id="ARBA00049280"/>
    </source>
</evidence>
<dbReference type="InterPro" id="IPR050108">
    <property type="entry name" value="CDK"/>
</dbReference>
<dbReference type="SMART" id="SM00220">
    <property type="entry name" value="S_TKc"/>
    <property type="match status" value="1"/>
</dbReference>
<reference evidence="19 20" key="1">
    <citation type="journal article" date="2023" name="BMC Biol.">
        <title>The compact genome of the sponge Oopsacas minuta (Hexactinellida) is lacking key metazoan core genes.</title>
        <authorList>
            <person name="Santini S."/>
            <person name="Schenkelaars Q."/>
            <person name="Jourda C."/>
            <person name="Duchesne M."/>
            <person name="Belahbib H."/>
            <person name="Rocher C."/>
            <person name="Selva M."/>
            <person name="Riesgo A."/>
            <person name="Vervoort M."/>
            <person name="Leys S.P."/>
            <person name="Kodjabachian L."/>
            <person name="Le Bivic A."/>
            <person name="Borchiellini C."/>
            <person name="Claverie J.M."/>
            <person name="Renard E."/>
        </authorList>
    </citation>
    <scope>NUCLEOTIDE SEQUENCE [LARGE SCALE GENOMIC DNA]</scope>
    <source>
        <strain evidence="19">SPO-2</strain>
    </source>
</reference>
<dbReference type="PROSITE" id="PS00108">
    <property type="entry name" value="PROTEIN_KINASE_ST"/>
    <property type="match status" value="1"/>
</dbReference>
<evidence type="ECO:0000256" key="7">
    <source>
        <dbReference type="ARBA" id="ARBA00022741"/>
    </source>
</evidence>
<evidence type="ECO:0000256" key="9">
    <source>
        <dbReference type="ARBA" id="ARBA00022777"/>
    </source>
</evidence>
<name>A0AAV7KG17_9METZ</name>
<evidence type="ECO:0000256" key="4">
    <source>
        <dbReference type="ARBA" id="ARBA00022553"/>
    </source>
</evidence>
<evidence type="ECO:0000313" key="20">
    <source>
        <dbReference type="Proteomes" id="UP001165289"/>
    </source>
</evidence>
<dbReference type="PANTHER" id="PTHR24056:SF334">
    <property type="entry name" value="CYCLIN-DEPENDENT KINASE 1"/>
    <property type="match status" value="1"/>
</dbReference>
<evidence type="ECO:0000256" key="6">
    <source>
        <dbReference type="ARBA" id="ARBA00022679"/>
    </source>
</evidence>
<dbReference type="CDD" id="cd07835">
    <property type="entry name" value="STKc_CDK1_CdkB_like"/>
    <property type="match status" value="1"/>
</dbReference>
<comment type="similarity">
    <text evidence="2">Belongs to the protein kinase superfamily. CMGC Ser/Thr protein kinase family. CDC2/CDKX subfamily.</text>
</comment>
<dbReference type="InterPro" id="IPR017441">
    <property type="entry name" value="Protein_kinase_ATP_BS"/>
</dbReference>
<dbReference type="AlphaFoldDB" id="A0AAV7KG17"/>
<keyword evidence="6" id="KW-0808">Transferase</keyword>
<dbReference type="GO" id="GO:0000086">
    <property type="term" value="P:G2/M transition of mitotic cell cycle"/>
    <property type="evidence" value="ECO:0007669"/>
    <property type="project" value="TreeGrafter"/>
</dbReference>
<organism evidence="19 20">
    <name type="scientific">Oopsacas minuta</name>
    <dbReference type="NCBI Taxonomy" id="111878"/>
    <lineage>
        <taxon>Eukaryota</taxon>
        <taxon>Metazoa</taxon>
        <taxon>Porifera</taxon>
        <taxon>Hexactinellida</taxon>
        <taxon>Hexasterophora</taxon>
        <taxon>Lyssacinosida</taxon>
        <taxon>Leucopsacidae</taxon>
        <taxon>Oopsacas</taxon>
    </lineage>
</organism>
<comment type="catalytic activity">
    <reaction evidence="14">
        <text>L-seryl-[protein] + ATP = O-phospho-L-seryl-[protein] + ADP + H(+)</text>
        <dbReference type="Rhea" id="RHEA:17989"/>
        <dbReference type="Rhea" id="RHEA-COMP:9863"/>
        <dbReference type="Rhea" id="RHEA-COMP:11604"/>
        <dbReference type="ChEBI" id="CHEBI:15378"/>
        <dbReference type="ChEBI" id="CHEBI:29999"/>
        <dbReference type="ChEBI" id="CHEBI:30616"/>
        <dbReference type="ChEBI" id="CHEBI:83421"/>
        <dbReference type="ChEBI" id="CHEBI:456216"/>
        <dbReference type="EC" id="2.7.11.22"/>
    </reaction>
</comment>
<keyword evidence="7 16" id="KW-0547">Nucleotide-binding</keyword>
<comment type="catalytic activity">
    <reaction evidence="15">
        <text>[DNA-directed RNA polymerase] + ATP = phospho-[DNA-directed RNA polymerase] + ADP + H(+)</text>
        <dbReference type="Rhea" id="RHEA:10216"/>
        <dbReference type="Rhea" id="RHEA-COMP:11321"/>
        <dbReference type="Rhea" id="RHEA-COMP:11322"/>
        <dbReference type="ChEBI" id="CHEBI:15378"/>
        <dbReference type="ChEBI" id="CHEBI:30616"/>
        <dbReference type="ChEBI" id="CHEBI:43176"/>
        <dbReference type="ChEBI" id="CHEBI:68546"/>
        <dbReference type="ChEBI" id="CHEBI:456216"/>
        <dbReference type="EC" id="2.7.11.23"/>
    </reaction>
</comment>
<dbReference type="FunFam" id="3.30.200.20:FF:000215">
    <property type="entry name" value="Cyclin-dependent kinase 2 (CDK2L)"/>
    <property type="match status" value="1"/>
</dbReference>
<evidence type="ECO:0000256" key="16">
    <source>
        <dbReference type="PROSITE-ProRule" id="PRU10141"/>
    </source>
</evidence>
<comment type="catalytic activity">
    <reaction evidence="13">
        <text>L-threonyl-[protein] + ATP = O-phospho-L-threonyl-[protein] + ADP + H(+)</text>
        <dbReference type="Rhea" id="RHEA:46608"/>
        <dbReference type="Rhea" id="RHEA-COMP:11060"/>
        <dbReference type="Rhea" id="RHEA-COMP:11605"/>
        <dbReference type="ChEBI" id="CHEBI:15378"/>
        <dbReference type="ChEBI" id="CHEBI:30013"/>
        <dbReference type="ChEBI" id="CHEBI:30616"/>
        <dbReference type="ChEBI" id="CHEBI:61977"/>
        <dbReference type="ChEBI" id="CHEBI:456216"/>
        <dbReference type="EC" id="2.7.11.22"/>
    </reaction>
</comment>
<dbReference type="SUPFAM" id="SSF56112">
    <property type="entry name" value="Protein kinase-like (PK-like)"/>
    <property type="match status" value="1"/>
</dbReference>
<accession>A0AAV7KG17</accession>
<keyword evidence="8" id="KW-0498">Mitosis</keyword>
<keyword evidence="5" id="KW-0132">Cell division</keyword>
<evidence type="ECO:0000256" key="10">
    <source>
        <dbReference type="ARBA" id="ARBA00022840"/>
    </source>
</evidence>
<evidence type="ECO:0000256" key="12">
    <source>
        <dbReference type="ARBA" id="ARBA00023306"/>
    </source>
</evidence>
<dbReference type="PANTHER" id="PTHR24056">
    <property type="entry name" value="CELL DIVISION PROTEIN KINASE"/>
    <property type="match status" value="1"/>
</dbReference>
<evidence type="ECO:0000256" key="14">
    <source>
        <dbReference type="ARBA" id="ARBA00048367"/>
    </source>
</evidence>
<proteinExistence type="inferred from homology"/>
<evidence type="ECO:0000256" key="2">
    <source>
        <dbReference type="ARBA" id="ARBA00006485"/>
    </source>
</evidence>
<keyword evidence="9 19" id="KW-0418">Kinase</keyword>
<dbReference type="GO" id="GO:0051301">
    <property type="term" value="P:cell division"/>
    <property type="evidence" value="ECO:0007669"/>
    <property type="project" value="UniProtKB-KW"/>
</dbReference>